<reference evidence="4" key="1">
    <citation type="journal article" date="2018" name="Front. Microbiol.">
        <title>Genome-Based Analysis Reveals the Taxonomy and Diversity of the Family Idiomarinaceae.</title>
        <authorList>
            <person name="Liu Y."/>
            <person name="Lai Q."/>
            <person name="Shao Z."/>
        </authorList>
    </citation>
    <scope>NUCLEOTIDE SEQUENCE [LARGE SCALE GENOMIC DNA]</scope>
    <source>
        <strain evidence="4">SW15</strain>
    </source>
</reference>
<evidence type="ECO:0000256" key="1">
    <source>
        <dbReference type="SAM" id="MobiDB-lite"/>
    </source>
</evidence>
<evidence type="ECO:0000313" key="3">
    <source>
        <dbReference type="EMBL" id="RUO50234.1"/>
    </source>
</evidence>
<proteinExistence type="predicted"/>
<comment type="caution">
    <text evidence="3">The sequence shown here is derived from an EMBL/GenBank/DDBJ whole genome shotgun (WGS) entry which is preliminary data.</text>
</comment>
<dbReference type="InterPro" id="IPR046524">
    <property type="entry name" value="DUF6701"/>
</dbReference>
<evidence type="ECO:0000313" key="4">
    <source>
        <dbReference type="Proteomes" id="UP000286678"/>
    </source>
</evidence>
<dbReference type="AlphaFoldDB" id="A0A432XNH7"/>
<feature type="region of interest" description="Disordered" evidence="1">
    <location>
        <begin position="1"/>
        <end position="20"/>
    </location>
</feature>
<feature type="domain" description="DUF6701" evidence="2">
    <location>
        <begin position="669"/>
        <end position="1265"/>
    </location>
</feature>
<dbReference type="Proteomes" id="UP000286678">
    <property type="component" value="Unassembled WGS sequence"/>
</dbReference>
<dbReference type="Pfam" id="PF20419">
    <property type="entry name" value="DUF6701"/>
    <property type="match status" value="1"/>
</dbReference>
<gene>
    <name evidence="3" type="ORF">CWE21_03715</name>
</gene>
<accession>A0A432XNH7</accession>
<sequence length="1267" mass="130884">MAATYDLRKNLPPGCSQQGNNPAQCPNGLTLGWNDVLVFDKISEVNVTGNVQLQNAQVFIGASTPLTINASGSIQSDSGMNLYGNLNATGSITLGYANQVEGNITSQNQITLADSVNVIGALSAPQLSLTSNNSVTGTLTADQANIGSNSDINGDIFVDNDLTLQSGSSITGSINAGDFNTNSPVDLSGPINVINDFFLASGSNVDGDITAGAVTLASSNSLVQGNISASGDVILGSSTTVDGNVAGSFIRLISSNASITGNATAAGNIVIEWAGQIGGDATAVNITNNAGSTSSVAGTAYCETSDGDNPLDCQTGAGGGSGVNQCDALNNLADYGFVGETGFEYGNNSEINGTNITDPNNTDGNTPTPTGVVEDAAVTFPPLTPNAFPAFSGGSSQTNPNGLAPDTYATIALSGNNATASLTGGGTYFIDAITFGPQTQTLTLGPGDYFVRSISMNNDSSIEINPTGQVRIFIQDALTGGNNLFFNSNGAVQNLVINLYAGAEFEIGNFNQASSTYTFNGILYAPYSDNTIEFGNNTNLQGAVLTAGTLDIGNNTEINYSDAVQDAVREGFGCDTEVTDIHHYRIQHPLSVVSCLAAPVRVIACLDASCASRYTDTASVTLASSANASSFENGGALSFTGGEGLLGLSYVDGGTTTISLNNAAPAALNATECYDSAGSTATNCAIEFSTAGLIFTAADGISPIPPSFAGNNFNAAVRAVETNTQTGACEARLTGAQTLELAASCRNPLTCQVGQSFAANGTPVPLNDAAAMLTYNAIPVTFDSNGSAPLTLNYSDVGAMRLHGQVGLSESPNNTEPTINDPSVTLSGTSLNDFVVKPHTLSAIAVDAADQPVSATTNSGAAFASAGANFSLVVSSRNANGDPTPNFGREVPNSEVQTSYVQTIYPTNASAPASDYIGDQGFVLDPNRLGSLRTDSARWLDVGTIEVAPALSNNSYLGAGDVAVKQNTTVGRFAPFRFAIDSSAVTNSCVPGDYSYMSEPALNVIYQLYAVDSDGNVTENYSAADYVGTAQVDIVAANLSPADNSSDRFADRLINLPTQQSWSAGILNFTTGIAGFARHPDGIVDGPFANLQLGLQITSEIDNRNFSASDLDLSTVSGDAASLNGMLQLRYGRFVIENTYGPETEDLSVPLRAEFFDGSRFITHVADSCTTAQVSALAVLSDPASLTPSATGSDTPLVDGVVPFNALRWQATGTGNVGEFIYEYDAPAWLEFNWLDDSGSSYQDPRGIAGFGQYRGNNRVLFWKELQ</sequence>
<keyword evidence="4" id="KW-1185">Reference proteome</keyword>
<name>A0A432XNH7_9GAMM</name>
<evidence type="ECO:0000259" key="2">
    <source>
        <dbReference type="Pfam" id="PF20419"/>
    </source>
</evidence>
<dbReference type="EMBL" id="PIPT01000002">
    <property type="protein sequence ID" value="RUO50234.1"/>
    <property type="molecule type" value="Genomic_DNA"/>
</dbReference>
<organism evidence="3 4">
    <name type="scientific">Pseudidiomarina aquimaris</name>
    <dbReference type="NCBI Taxonomy" id="641841"/>
    <lineage>
        <taxon>Bacteria</taxon>
        <taxon>Pseudomonadati</taxon>
        <taxon>Pseudomonadota</taxon>
        <taxon>Gammaproteobacteria</taxon>
        <taxon>Alteromonadales</taxon>
        <taxon>Idiomarinaceae</taxon>
        <taxon>Pseudidiomarina</taxon>
    </lineage>
</organism>
<protein>
    <recommendedName>
        <fullName evidence="2">DUF6701 domain-containing protein</fullName>
    </recommendedName>
</protein>